<dbReference type="OrthoDB" id="3078176at2"/>
<dbReference type="STRING" id="310781.SAMN05216259_11240"/>
<accession>A0A1H0M246</accession>
<dbReference type="InterPro" id="IPR000253">
    <property type="entry name" value="FHA_dom"/>
</dbReference>
<dbReference type="Proteomes" id="UP000199341">
    <property type="component" value="Unassembled WGS sequence"/>
</dbReference>
<evidence type="ECO:0000256" key="2">
    <source>
        <dbReference type="SAM" id="MobiDB-lite"/>
    </source>
</evidence>
<reference evidence="4 5" key="1">
    <citation type="submission" date="2016-10" db="EMBL/GenBank/DDBJ databases">
        <authorList>
            <person name="de Groot N.N."/>
        </authorList>
    </citation>
    <scope>NUCLEOTIDE SEQUENCE [LARGE SCALE GENOMIC DNA]</scope>
    <source>
        <strain evidence="4 5">CGMCC 4.2022</strain>
    </source>
</reference>
<dbReference type="AlphaFoldDB" id="A0A1H0M246"/>
<feature type="domain" description="FHA" evidence="3">
    <location>
        <begin position="109"/>
        <end position="163"/>
    </location>
</feature>
<dbReference type="InterPro" id="IPR008984">
    <property type="entry name" value="SMAD_FHA_dom_sf"/>
</dbReference>
<protein>
    <submittedName>
        <fullName evidence="4">FHA domain-containing protein</fullName>
    </submittedName>
</protein>
<dbReference type="PROSITE" id="PS50006">
    <property type="entry name" value="FHA_DOMAIN"/>
    <property type="match status" value="1"/>
</dbReference>
<dbReference type="EMBL" id="FNIE01000012">
    <property type="protein sequence ID" value="SDO74529.1"/>
    <property type="molecule type" value="Genomic_DNA"/>
</dbReference>
<feature type="region of interest" description="Disordered" evidence="2">
    <location>
        <begin position="45"/>
        <end position="72"/>
    </location>
</feature>
<evidence type="ECO:0000313" key="5">
    <source>
        <dbReference type="Proteomes" id="UP000199341"/>
    </source>
</evidence>
<organism evidence="4 5">
    <name type="scientific">Actinacidiphila guanduensis</name>
    <dbReference type="NCBI Taxonomy" id="310781"/>
    <lineage>
        <taxon>Bacteria</taxon>
        <taxon>Bacillati</taxon>
        <taxon>Actinomycetota</taxon>
        <taxon>Actinomycetes</taxon>
        <taxon>Kitasatosporales</taxon>
        <taxon>Streptomycetaceae</taxon>
        <taxon>Actinacidiphila</taxon>
    </lineage>
</organism>
<dbReference type="Gene3D" id="2.60.200.20">
    <property type="match status" value="1"/>
</dbReference>
<gene>
    <name evidence="4" type="ORF">SAMN05216259_11240</name>
</gene>
<dbReference type="RefSeq" id="WP_093786864.1">
    <property type="nucleotide sequence ID" value="NZ_FNIE01000012.1"/>
</dbReference>
<evidence type="ECO:0000259" key="3">
    <source>
        <dbReference type="PROSITE" id="PS50006"/>
    </source>
</evidence>
<dbReference type="InterPro" id="IPR050923">
    <property type="entry name" value="Cell_Proc_Reg/RNA_Proc"/>
</dbReference>
<proteinExistence type="predicted"/>
<dbReference type="Pfam" id="PF00498">
    <property type="entry name" value="FHA"/>
    <property type="match status" value="1"/>
</dbReference>
<dbReference type="CDD" id="cd00060">
    <property type="entry name" value="FHA"/>
    <property type="match status" value="1"/>
</dbReference>
<sequence length="189" mass="19712">MGEQDGTRTCPGCGAAGVLPGQLVCRVCYVPFALVPPPMEAAHASMAADRDPGRDPAPMASDRAAEADTRVIDRPSLTLDAPGKVAPPHALALRFSGGQTIALTRDEQVRLGREPRLCPRAGFLTGHSDLSRLHATVAVDAEGTATVTDEDSTNGTFVDGRRLAPRSTAVLRPGSTLRLAADVTVLVLP</sequence>
<evidence type="ECO:0000313" key="4">
    <source>
        <dbReference type="EMBL" id="SDO74529.1"/>
    </source>
</evidence>
<keyword evidence="1" id="KW-0597">Phosphoprotein</keyword>
<dbReference type="SUPFAM" id="SSF49879">
    <property type="entry name" value="SMAD/FHA domain"/>
    <property type="match status" value="1"/>
</dbReference>
<dbReference type="PANTHER" id="PTHR23308">
    <property type="entry name" value="NUCLEAR INHIBITOR OF PROTEIN PHOSPHATASE-1"/>
    <property type="match status" value="1"/>
</dbReference>
<feature type="compositionally biased region" description="Basic and acidic residues" evidence="2">
    <location>
        <begin position="63"/>
        <end position="72"/>
    </location>
</feature>
<evidence type="ECO:0000256" key="1">
    <source>
        <dbReference type="ARBA" id="ARBA00022553"/>
    </source>
</evidence>
<dbReference type="SMART" id="SM00240">
    <property type="entry name" value="FHA"/>
    <property type="match status" value="1"/>
</dbReference>
<keyword evidence="5" id="KW-1185">Reference proteome</keyword>
<name>A0A1H0M246_9ACTN</name>